<dbReference type="EMBL" id="LT629750">
    <property type="protein sequence ID" value="SDT59630.1"/>
    <property type="molecule type" value="Genomic_DNA"/>
</dbReference>
<evidence type="ECO:0000256" key="2">
    <source>
        <dbReference type="ARBA" id="ARBA00012737"/>
    </source>
</evidence>
<reference evidence="7" key="1">
    <citation type="submission" date="2016-10" db="EMBL/GenBank/DDBJ databases">
        <authorList>
            <person name="Varghese N."/>
            <person name="Submissions S."/>
        </authorList>
    </citation>
    <scope>NUCLEOTIDE SEQUENCE [LARGE SCALE GENOMIC DNA]</scope>
    <source>
        <strain evidence="7">GAS369</strain>
    </source>
</reference>
<name>A0A1H2BMR8_9BRAD</name>
<dbReference type="InterPro" id="IPR014729">
    <property type="entry name" value="Rossmann-like_a/b/a_fold"/>
</dbReference>
<evidence type="ECO:0000313" key="7">
    <source>
        <dbReference type="Proteomes" id="UP000243904"/>
    </source>
</evidence>
<evidence type="ECO:0000259" key="4">
    <source>
        <dbReference type="Pfam" id="PF00733"/>
    </source>
</evidence>
<dbReference type="Proteomes" id="UP000243904">
    <property type="component" value="Chromosome I"/>
</dbReference>
<dbReference type="AlphaFoldDB" id="A0A1H2BMR8"/>
<dbReference type="InterPro" id="IPR017932">
    <property type="entry name" value="GATase_2_dom"/>
</dbReference>
<feature type="domain" description="Glutamine amidotransferase type-2" evidence="5">
    <location>
        <begin position="91"/>
        <end position="157"/>
    </location>
</feature>
<dbReference type="SUPFAM" id="SSF52402">
    <property type="entry name" value="Adenine nucleotide alpha hydrolases-like"/>
    <property type="match status" value="1"/>
</dbReference>
<accession>A0A1H2BMR8</accession>
<dbReference type="PANTHER" id="PTHR43284">
    <property type="entry name" value="ASPARAGINE SYNTHETASE (GLUTAMINE-HYDROLYZING)"/>
    <property type="match status" value="1"/>
</dbReference>
<evidence type="ECO:0000256" key="3">
    <source>
        <dbReference type="ARBA" id="ARBA00048741"/>
    </source>
</evidence>
<dbReference type="InterPro" id="IPR029055">
    <property type="entry name" value="Ntn_hydrolases_N"/>
</dbReference>
<dbReference type="Pfam" id="PF00733">
    <property type="entry name" value="Asn_synthase"/>
    <property type="match status" value="1"/>
</dbReference>
<keyword evidence="7" id="KW-1185">Reference proteome</keyword>
<dbReference type="Gene3D" id="3.60.20.10">
    <property type="entry name" value="Glutamine Phosphoribosylpyrophosphate, subunit 1, domain 1"/>
    <property type="match status" value="1"/>
</dbReference>
<dbReference type="EC" id="6.3.5.4" evidence="2"/>
<dbReference type="GO" id="GO:0005829">
    <property type="term" value="C:cytosol"/>
    <property type="evidence" value="ECO:0007669"/>
    <property type="project" value="TreeGrafter"/>
</dbReference>
<dbReference type="InterPro" id="IPR051786">
    <property type="entry name" value="ASN_synthetase/amidase"/>
</dbReference>
<dbReference type="Pfam" id="PF13537">
    <property type="entry name" value="GATase_7"/>
    <property type="match status" value="1"/>
</dbReference>
<evidence type="ECO:0000313" key="6">
    <source>
        <dbReference type="EMBL" id="SDT59630.1"/>
    </source>
</evidence>
<sequence>MTGVVGFTVANGGSEEDVRKLNAMWNLIAGESKSDVVDLHRDEHIVCAFDRPNVSTECAAYIGEDVAVWLDGDIFDFGTSLKGLDPEANAASVIAGLYRRDGLEVFKAIDGVFAVVIYDRARKELHLVNDRYGLRQLYIWRSTNGGVVWASKLRAFLEAPGFTPRIDHSALHDFIEIGYMTEDRSWFEGVTLLPSASLLTWDIRGQGITLQRYWWWDRIKPFSDRINESEIAEELGNRFAEAVERRVRPNENAGLFLSGGLDSRAILAAMPNDSDPVHVMTFGVDGCLDRILAARAASVRGAVSHQFALDDRNWLSPRVEAVWLSDGQHDLMHMHGIEAVPLIHGHFDVNMTGFGGDSTIGGSYLRGDALDCQITAERAAKFMGCNPSRLEIGNQYSSLNKLDYYFLQNRVRRFLYGAVALSTPLGLPSRMPFYDNRLIEFVYSLPDTLRYGSRIYRRMLLSRFPEYFGSIPWQKTGVPIGYPDKLTKLIHYGKRVRRKLSVLTGGLVANPYHLHGFSDYDEWIRNEPARSFFDKLFSNPEALYPAYLPRETVKSCWDNHLAGKNNSQKLCRYATFEIWLQQAFEKKMRPV</sequence>
<dbReference type="InterPro" id="IPR001962">
    <property type="entry name" value="Asn_synthase"/>
</dbReference>
<dbReference type="RefSeq" id="WP_146690796.1">
    <property type="nucleotide sequence ID" value="NZ_LT629750.1"/>
</dbReference>
<dbReference type="Gene3D" id="3.40.50.620">
    <property type="entry name" value="HUPs"/>
    <property type="match status" value="1"/>
</dbReference>
<dbReference type="GO" id="GO:0005524">
    <property type="term" value="F:ATP binding"/>
    <property type="evidence" value="ECO:0007669"/>
    <property type="project" value="UniProtKB-KW"/>
</dbReference>
<proteinExistence type="predicted"/>
<feature type="domain" description="Asparagine synthetase" evidence="4">
    <location>
        <begin position="236"/>
        <end position="460"/>
    </location>
</feature>
<evidence type="ECO:0000256" key="1">
    <source>
        <dbReference type="ARBA" id="ARBA00005187"/>
    </source>
</evidence>
<dbReference type="SUPFAM" id="SSF56235">
    <property type="entry name" value="N-terminal nucleophile aminohydrolases (Ntn hydrolases)"/>
    <property type="match status" value="1"/>
</dbReference>
<comment type="catalytic activity">
    <reaction evidence="3">
        <text>L-aspartate + L-glutamine + ATP + H2O = L-asparagine + L-glutamate + AMP + diphosphate + H(+)</text>
        <dbReference type="Rhea" id="RHEA:12228"/>
        <dbReference type="ChEBI" id="CHEBI:15377"/>
        <dbReference type="ChEBI" id="CHEBI:15378"/>
        <dbReference type="ChEBI" id="CHEBI:29985"/>
        <dbReference type="ChEBI" id="CHEBI:29991"/>
        <dbReference type="ChEBI" id="CHEBI:30616"/>
        <dbReference type="ChEBI" id="CHEBI:33019"/>
        <dbReference type="ChEBI" id="CHEBI:58048"/>
        <dbReference type="ChEBI" id="CHEBI:58359"/>
        <dbReference type="ChEBI" id="CHEBI:456215"/>
        <dbReference type="EC" id="6.3.5.4"/>
    </reaction>
</comment>
<evidence type="ECO:0000259" key="5">
    <source>
        <dbReference type="Pfam" id="PF13537"/>
    </source>
</evidence>
<dbReference type="GO" id="GO:0006529">
    <property type="term" value="P:asparagine biosynthetic process"/>
    <property type="evidence" value="ECO:0007669"/>
    <property type="project" value="InterPro"/>
</dbReference>
<dbReference type="GO" id="GO:0004066">
    <property type="term" value="F:asparagine synthase (glutamine-hydrolyzing) activity"/>
    <property type="evidence" value="ECO:0007669"/>
    <property type="project" value="UniProtKB-EC"/>
</dbReference>
<comment type="pathway">
    <text evidence="1">Amino-acid biosynthesis; L-asparagine biosynthesis; L-asparagine from L-aspartate (L-Gln route): step 1/1.</text>
</comment>
<gene>
    <name evidence="6" type="ORF">SAMN05444158_7362</name>
</gene>
<protein>
    <recommendedName>
        <fullName evidence="2">asparagine synthase (glutamine-hydrolyzing)</fullName>
        <ecNumber evidence="2">6.3.5.4</ecNumber>
    </recommendedName>
</protein>
<dbReference type="PANTHER" id="PTHR43284:SF1">
    <property type="entry name" value="ASPARAGINE SYNTHETASE"/>
    <property type="match status" value="1"/>
</dbReference>
<organism evidence="6 7">
    <name type="scientific">Bradyrhizobium canariense</name>
    <dbReference type="NCBI Taxonomy" id="255045"/>
    <lineage>
        <taxon>Bacteria</taxon>
        <taxon>Pseudomonadati</taxon>
        <taxon>Pseudomonadota</taxon>
        <taxon>Alphaproteobacteria</taxon>
        <taxon>Hyphomicrobiales</taxon>
        <taxon>Nitrobacteraceae</taxon>
        <taxon>Bradyrhizobium</taxon>
    </lineage>
</organism>